<accession>A0ABV8A9K7</accession>
<dbReference type="RefSeq" id="WP_380077718.1">
    <property type="nucleotide sequence ID" value="NZ_JBHRZF010000125.1"/>
</dbReference>
<dbReference type="Proteomes" id="UP001595748">
    <property type="component" value="Unassembled WGS sequence"/>
</dbReference>
<name>A0ABV8A9K7_9DEIO</name>
<dbReference type="EMBL" id="JBHRZF010000125">
    <property type="protein sequence ID" value="MFC3861128.1"/>
    <property type="molecule type" value="Genomic_DNA"/>
</dbReference>
<organism evidence="1 2">
    <name type="scientific">Deinococcus antarcticus</name>
    <dbReference type="NCBI Taxonomy" id="1298767"/>
    <lineage>
        <taxon>Bacteria</taxon>
        <taxon>Thermotogati</taxon>
        <taxon>Deinococcota</taxon>
        <taxon>Deinococci</taxon>
        <taxon>Deinococcales</taxon>
        <taxon>Deinococcaceae</taxon>
        <taxon>Deinococcus</taxon>
    </lineage>
</organism>
<comment type="caution">
    <text evidence="1">The sequence shown here is derived from an EMBL/GenBank/DDBJ whole genome shotgun (WGS) entry which is preliminary data.</text>
</comment>
<gene>
    <name evidence="1" type="ORF">ACFOPQ_10190</name>
</gene>
<evidence type="ECO:0000313" key="1">
    <source>
        <dbReference type="EMBL" id="MFC3861128.1"/>
    </source>
</evidence>
<proteinExistence type="predicted"/>
<keyword evidence="2" id="KW-1185">Reference proteome</keyword>
<reference evidence="2" key="1">
    <citation type="journal article" date="2019" name="Int. J. Syst. Evol. Microbiol.">
        <title>The Global Catalogue of Microorganisms (GCM) 10K type strain sequencing project: providing services to taxonomists for standard genome sequencing and annotation.</title>
        <authorList>
            <consortium name="The Broad Institute Genomics Platform"/>
            <consortium name="The Broad Institute Genome Sequencing Center for Infectious Disease"/>
            <person name="Wu L."/>
            <person name="Ma J."/>
        </authorList>
    </citation>
    <scope>NUCLEOTIDE SEQUENCE [LARGE SCALE GENOMIC DNA]</scope>
    <source>
        <strain evidence="2">CCTCC AB 2013263</strain>
    </source>
</reference>
<evidence type="ECO:0000313" key="2">
    <source>
        <dbReference type="Proteomes" id="UP001595748"/>
    </source>
</evidence>
<sequence>MLIPADAPLALIGYSGDAARALTALGIPSLNVPEGPPADIISACQTLKFSGALVTPAHGHAWLNAVNGDTDARRAGRVDSISFHGAAGAQGTFAYADALSDAVRASGYAVVGASLLIIGHSVSDMVLAAPIARLGFTDIGLAADSAPEAERVRRELPNVPRLFPISRRDTTVKALADRSDLVVLTAGELPRGLLQPYHTLIDLTGNERARDGGATLLDLYDLPAHHLARQLLHATGKTFSADDLLSVSAALGR</sequence>
<protein>
    <submittedName>
        <fullName evidence="1">Shikimate dehydrogenase</fullName>
    </submittedName>
</protein>